<dbReference type="AlphaFoldDB" id="A0A0C3CF49"/>
<dbReference type="HOGENOM" id="CLU_000288_138_0_1"/>
<dbReference type="STRING" id="913774.A0A0C3CF49"/>
<reference evidence="2 3" key="1">
    <citation type="submission" date="2014-04" db="EMBL/GenBank/DDBJ databases">
        <authorList>
            <consortium name="DOE Joint Genome Institute"/>
            <person name="Kuo A."/>
            <person name="Martino E."/>
            <person name="Perotto S."/>
            <person name="Kohler A."/>
            <person name="Nagy L.G."/>
            <person name="Floudas D."/>
            <person name="Copeland A."/>
            <person name="Barry K.W."/>
            <person name="Cichocki N."/>
            <person name="Veneault-Fourrey C."/>
            <person name="LaButti K."/>
            <person name="Lindquist E.A."/>
            <person name="Lipzen A."/>
            <person name="Lundell T."/>
            <person name="Morin E."/>
            <person name="Murat C."/>
            <person name="Sun H."/>
            <person name="Tunlid A."/>
            <person name="Henrissat B."/>
            <person name="Grigoriev I.V."/>
            <person name="Hibbett D.S."/>
            <person name="Martin F."/>
            <person name="Nordberg H.P."/>
            <person name="Cantor M.N."/>
            <person name="Hua S.X."/>
        </authorList>
    </citation>
    <scope>NUCLEOTIDE SEQUENCE [LARGE SCALE GENOMIC DNA]</scope>
    <source>
        <strain evidence="2 3">Zn</strain>
    </source>
</reference>
<dbReference type="OrthoDB" id="674604at2759"/>
<protein>
    <recommendedName>
        <fullName evidence="1">Heterokaryon incompatibility domain-containing protein</fullName>
    </recommendedName>
</protein>
<feature type="non-terminal residue" evidence="2">
    <location>
        <position position="245"/>
    </location>
</feature>
<dbReference type="InParanoid" id="A0A0C3CF49"/>
<feature type="domain" description="Heterokaryon incompatibility" evidence="1">
    <location>
        <begin position="22"/>
        <end position="106"/>
    </location>
</feature>
<keyword evidence="3" id="KW-1185">Reference proteome</keyword>
<dbReference type="PANTHER" id="PTHR10622">
    <property type="entry name" value="HET DOMAIN-CONTAINING PROTEIN"/>
    <property type="match status" value="1"/>
</dbReference>
<dbReference type="EMBL" id="KN832882">
    <property type="protein sequence ID" value="KIM97563.1"/>
    <property type="molecule type" value="Genomic_DNA"/>
</dbReference>
<organism evidence="2 3">
    <name type="scientific">Oidiodendron maius (strain Zn)</name>
    <dbReference type="NCBI Taxonomy" id="913774"/>
    <lineage>
        <taxon>Eukaryota</taxon>
        <taxon>Fungi</taxon>
        <taxon>Dikarya</taxon>
        <taxon>Ascomycota</taxon>
        <taxon>Pezizomycotina</taxon>
        <taxon>Leotiomycetes</taxon>
        <taxon>Leotiomycetes incertae sedis</taxon>
        <taxon>Myxotrichaceae</taxon>
        <taxon>Oidiodendron</taxon>
    </lineage>
</organism>
<evidence type="ECO:0000259" key="1">
    <source>
        <dbReference type="Pfam" id="PF06985"/>
    </source>
</evidence>
<dbReference type="InterPro" id="IPR010730">
    <property type="entry name" value="HET"/>
</dbReference>
<dbReference type="Proteomes" id="UP000054321">
    <property type="component" value="Unassembled WGS sequence"/>
</dbReference>
<evidence type="ECO:0000313" key="3">
    <source>
        <dbReference type="Proteomes" id="UP000054321"/>
    </source>
</evidence>
<evidence type="ECO:0000313" key="2">
    <source>
        <dbReference type="EMBL" id="KIM97563.1"/>
    </source>
</evidence>
<proteinExistence type="predicted"/>
<dbReference type="PANTHER" id="PTHR10622:SF10">
    <property type="entry name" value="HET DOMAIN-CONTAINING PROTEIN"/>
    <property type="match status" value="1"/>
</dbReference>
<name>A0A0C3CF49_OIDMZ</name>
<sequence>MRLVNTTSFRIEEFFGNDIPRYAILSHTWGRQEVSYHEWAIEELKSRDGYRKIIGACREACKDDYDWIWVDTICIDKTSSVELSEAINSMYHWYYSSEICYAYLSDVPNLSEWDLYTGYSQFNKSRWFSRGWTLQELLAPRQVKFYSKEWLYLSDKKSLANEIQIITGIPSDIITSEEEPATFSIAEKMSWAAKRNTTRIEDIAYCLLGIFDVNMPLLYGEGKRAFQRFQDEIIRRSTDQSFLIW</sequence>
<dbReference type="Pfam" id="PF06985">
    <property type="entry name" value="HET"/>
    <property type="match status" value="1"/>
</dbReference>
<gene>
    <name evidence="2" type="ORF">OIDMADRAFT_204405</name>
</gene>
<reference evidence="3" key="2">
    <citation type="submission" date="2015-01" db="EMBL/GenBank/DDBJ databases">
        <title>Evolutionary Origins and Diversification of the Mycorrhizal Mutualists.</title>
        <authorList>
            <consortium name="DOE Joint Genome Institute"/>
            <consortium name="Mycorrhizal Genomics Consortium"/>
            <person name="Kohler A."/>
            <person name="Kuo A."/>
            <person name="Nagy L.G."/>
            <person name="Floudas D."/>
            <person name="Copeland A."/>
            <person name="Barry K.W."/>
            <person name="Cichocki N."/>
            <person name="Veneault-Fourrey C."/>
            <person name="LaButti K."/>
            <person name="Lindquist E.A."/>
            <person name="Lipzen A."/>
            <person name="Lundell T."/>
            <person name="Morin E."/>
            <person name="Murat C."/>
            <person name="Riley R."/>
            <person name="Ohm R."/>
            <person name="Sun H."/>
            <person name="Tunlid A."/>
            <person name="Henrissat B."/>
            <person name="Grigoriev I.V."/>
            <person name="Hibbett D.S."/>
            <person name="Martin F."/>
        </authorList>
    </citation>
    <scope>NUCLEOTIDE SEQUENCE [LARGE SCALE GENOMIC DNA]</scope>
    <source>
        <strain evidence="3">Zn</strain>
    </source>
</reference>
<accession>A0A0C3CF49</accession>